<dbReference type="RefSeq" id="WP_152606862.1">
    <property type="nucleotide sequence ID" value="NZ_JSWE01000124.1"/>
</dbReference>
<protein>
    <submittedName>
        <fullName evidence="1">Uncharacterized protein</fullName>
    </submittedName>
</protein>
<dbReference type="EMBL" id="JSWE01000124">
    <property type="protein sequence ID" value="KIE05136.1"/>
    <property type="molecule type" value="Genomic_DNA"/>
</dbReference>
<reference evidence="1 2" key="1">
    <citation type="submission" date="2014-11" db="EMBL/GenBank/DDBJ databases">
        <title>A Rickettsiales Symbiont of Amoebae With Ancient Features.</title>
        <authorList>
            <person name="Schulz F."/>
            <person name="Martijn J."/>
            <person name="Wascher F."/>
            <person name="Kostanjsek R."/>
            <person name="Ettema T.J."/>
            <person name="Horn M."/>
        </authorList>
    </citation>
    <scope>NUCLEOTIDE SEQUENCE [LARGE SCALE GENOMIC DNA]</scope>
    <source>
        <strain evidence="1 2">UWC36</strain>
    </source>
</reference>
<comment type="caution">
    <text evidence="1">The sequence shown here is derived from an EMBL/GenBank/DDBJ whole genome shotgun (WGS) entry which is preliminary data.</text>
</comment>
<organism evidence="1 2">
    <name type="scientific">Candidatus Jidaibacter acanthamoebae</name>
    <dbReference type="NCBI Taxonomy" id="86105"/>
    <lineage>
        <taxon>Bacteria</taxon>
        <taxon>Pseudomonadati</taxon>
        <taxon>Pseudomonadota</taxon>
        <taxon>Alphaproteobacteria</taxon>
        <taxon>Rickettsiales</taxon>
        <taxon>Candidatus Midichloriaceae</taxon>
        <taxon>Candidatus Jidaibacter</taxon>
    </lineage>
</organism>
<evidence type="ECO:0000313" key="2">
    <source>
        <dbReference type="Proteomes" id="UP000031258"/>
    </source>
</evidence>
<dbReference type="Proteomes" id="UP000031258">
    <property type="component" value="Unassembled WGS sequence"/>
</dbReference>
<dbReference type="AlphaFoldDB" id="A0A0C1MYW2"/>
<sequence>MLNIWGIGFSYSCYNGDINWLLELFMIEEIKYFKELERLRFEQELLEEEISELMKGKVINQFLIFDLRRRKGRVKESIATICSAVYTNIIA</sequence>
<gene>
    <name evidence="1" type="ORF">NF27_EY02320</name>
</gene>
<name>A0A0C1MYW2_9RICK</name>
<evidence type="ECO:0000313" key="1">
    <source>
        <dbReference type="EMBL" id="KIE05136.1"/>
    </source>
</evidence>
<proteinExistence type="predicted"/>
<keyword evidence="2" id="KW-1185">Reference proteome</keyword>
<dbReference type="OrthoDB" id="9920032at2"/>
<accession>A0A0C1MYW2</accession>